<evidence type="ECO:0000259" key="1">
    <source>
        <dbReference type="PROSITE" id="PS50011"/>
    </source>
</evidence>
<dbReference type="EMBL" id="CAJNDS010001569">
    <property type="protein sequence ID" value="CAE7265781.1"/>
    <property type="molecule type" value="Genomic_DNA"/>
</dbReference>
<sequence>MKAMPSGANSASEFWALRELQHRNIVRLREAFEHDAYLVMELCRGGTLMQWIRDQFEKHLGKEVYMPPSTKQVGQCLWQVLDAIQYLHSLNIVHRDVNTQNLLLAQAGVRNHHPKPCLKCELLSRYSSPEVKAMRPQAPPESVDPTQGGSRMQLKLADFNLATEVQGEFLTQCCGTPGFMAPEVLQCHYSKLCDVCSAGVVFYQIVKGERLWRQVDTIAAHYKDVLDETPLKLESTAAWSRHGAGALSLAQELLSLEAQGRPTAAAAMENPWLQKHALGAEQGCCAIS</sequence>
<dbReference type="SUPFAM" id="SSF56112">
    <property type="entry name" value="Protein kinase-like (PK-like)"/>
    <property type="match status" value="1"/>
</dbReference>
<dbReference type="AlphaFoldDB" id="A0A812ML20"/>
<dbReference type="Pfam" id="PF00069">
    <property type="entry name" value="Pkinase"/>
    <property type="match status" value="1"/>
</dbReference>
<proteinExistence type="predicted"/>
<feature type="domain" description="Protein kinase" evidence="1">
    <location>
        <begin position="1"/>
        <end position="273"/>
    </location>
</feature>
<dbReference type="PANTHER" id="PTHR44167:SF18">
    <property type="entry name" value="PROTEIN KINASE DOMAIN-CONTAINING PROTEIN"/>
    <property type="match status" value="1"/>
</dbReference>
<reference evidence="2" key="1">
    <citation type="submission" date="2021-02" db="EMBL/GenBank/DDBJ databases">
        <authorList>
            <person name="Dougan E. K."/>
            <person name="Rhodes N."/>
            <person name="Thang M."/>
            <person name="Chan C."/>
        </authorList>
    </citation>
    <scope>NUCLEOTIDE SEQUENCE</scope>
</reference>
<dbReference type="InterPro" id="IPR000719">
    <property type="entry name" value="Prot_kinase_dom"/>
</dbReference>
<gene>
    <name evidence="2" type="primary">CPK2</name>
    <name evidence="2" type="ORF">SNAT2548_LOCUS14044</name>
</gene>
<dbReference type="Proteomes" id="UP000604046">
    <property type="component" value="Unassembled WGS sequence"/>
</dbReference>
<dbReference type="Gene3D" id="1.10.510.10">
    <property type="entry name" value="Transferase(Phosphotransferase) domain 1"/>
    <property type="match status" value="1"/>
</dbReference>
<dbReference type="PROSITE" id="PS50011">
    <property type="entry name" value="PROTEIN_KINASE_DOM"/>
    <property type="match status" value="1"/>
</dbReference>
<dbReference type="PANTHER" id="PTHR44167">
    <property type="entry name" value="OVARIAN-SPECIFIC SERINE/THREONINE-PROTEIN KINASE LOK-RELATED"/>
    <property type="match status" value="1"/>
</dbReference>
<dbReference type="GO" id="GO:0004674">
    <property type="term" value="F:protein serine/threonine kinase activity"/>
    <property type="evidence" value="ECO:0007669"/>
    <property type="project" value="TreeGrafter"/>
</dbReference>
<dbReference type="Gene3D" id="3.30.200.20">
    <property type="entry name" value="Phosphorylase Kinase, domain 1"/>
    <property type="match status" value="1"/>
</dbReference>
<name>A0A812ML20_9DINO</name>
<protein>
    <submittedName>
        <fullName evidence="2">CPK2 protein</fullName>
    </submittedName>
</protein>
<organism evidence="2 3">
    <name type="scientific">Symbiodinium natans</name>
    <dbReference type="NCBI Taxonomy" id="878477"/>
    <lineage>
        <taxon>Eukaryota</taxon>
        <taxon>Sar</taxon>
        <taxon>Alveolata</taxon>
        <taxon>Dinophyceae</taxon>
        <taxon>Suessiales</taxon>
        <taxon>Symbiodiniaceae</taxon>
        <taxon>Symbiodinium</taxon>
    </lineage>
</organism>
<dbReference type="OrthoDB" id="1668230at2759"/>
<dbReference type="GO" id="GO:0005524">
    <property type="term" value="F:ATP binding"/>
    <property type="evidence" value="ECO:0007669"/>
    <property type="project" value="InterPro"/>
</dbReference>
<dbReference type="InterPro" id="IPR011009">
    <property type="entry name" value="Kinase-like_dom_sf"/>
</dbReference>
<keyword evidence="3" id="KW-1185">Reference proteome</keyword>
<accession>A0A812ML20</accession>
<dbReference type="GO" id="GO:0044773">
    <property type="term" value="P:mitotic DNA damage checkpoint signaling"/>
    <property type="evidence" value="ECO:0007669"/>
    <property type="project" value="TreeGrafter"/>
</dbReference>
<dbReference type="GO" id="GO:0005737">
    <property type="term" value="C:cytoplasm"/>
    <property type="evidence" value="ECO:0007669"/>
    <property type="project" value="TreeGrafter"/>
</dbReference>
<evidence type="ECO:0000313" key="2">
    <source>
        <dbReference type="EMBL" id="CAE7265781.1"/>
    </source>
</evidence>
<evidence type="ECO:0000313" key="3">
    <source>
        <dbReference type="Proteomes" id="UP000604046"/>
    </source>
</evidence>
<comment type="caution">
    <text evidence="2">The sequence shown here is derived from an EMBL/GenBank/DDBJ whole genome shotgun (WGS) entry which is preliminary data.</text>
</comment>
<dbReference type="GO" id="GO:0005634">
    <property type="term" value="C:nucleus"/>
    <property type="evidence" value="ECO:0007669"/>
    <property type="project" value="TreeGrafter"/>
</dbReference>